<dbReference type="VEuPathDB" id="VectorBase:AATE010605"/>
<sequence length="106" mass="11923">MPPARSKADPFKTELVAGRTHGGTTRGLDGSGALHRSSGLHFTSQHQWKVQEQRSTTVTSCVRWPRPQHIRSHPSTPIEVSLHWRPCVPWMPRRGLRSQKPGEGSR</sequence>
<evidence type="ECO:0000313" key="2">
    <source>
        <dbReference type="EnsemblMetazoa" id="AATE010605-PA.1"/>
    </source>
</evidence>
<dbReference type="EnsemblMetazoa" id="AATE010605-RA">
    <property type="protein sequence ID" value="AATE010605-PA.1"/>
    <property type="gene ID" value="AATE010605"/>
</dbReference>
<organism evidence="2">
    <name type="scientific">Anopheles atroparvus</name>
    <name type="common">European mosquito</name>
    <dbReference type="NCBI Taxonomy" id="41427"/>
    <lineage>
        <taxon>Eukaryota</taxon>
        <taxon>Metazoa</taxon>
        <taxon>Ecdysozoa</taxon>
        <taxon>Arthropoda</taxon>
        <taxon>Hexapoda</taxon>
        <taxon>Insecta</taxon>
        <taxon>Pterygota</taxon>
        <taxon>Neoptera</taxon>
        <taxon>Endopterygota</taxon>
        <taxon>Diptera</taxon>
        <taxon>Nematocera</taxon>
        <taxon>Culicoidea</taxon>
        <taxon>Culicidae</taxon>
        <taxon>Anophelinae</taxon>
        <taxon>Anopheles</taxon>
    </lineage>
</organism>
<accession>A0A182J3E3</accession>
<feature type="region of interest" description="Disordered" evidence="1">
    <location>
        <begin position="1"/>
        <end position="37"/>
    </location>
</feature>
<dbReference type="AlphaFoldDB" id="A0A182J3E3"/>
<reference evidence="2" key="1">
    <citation type="submission" date="2022-08" db="UniProtKB">
        <authorList>
            <consortium name="EnsemblMetazoa"/>
        </authorList>
    </citation>
    <scope>IDENTIFICATION</scope>
    <source>
        <strain evidence="2">EBRO</strain>
    </source>
</reference>
<feature type="compositionally biased region" description="Basic and acidic residues" evidence="1">
    <location>
        <begin position="1"/>
        <end position="12"/>
    </location>
</feature>
<proteinExistence type="predicted"/>
<evidence type="ECO:0000256" key="1">
    <source>
        <dbReference type="SAM" id="MobiDB-lite"/>
    </source>
</evidence>
<name>A0A182J3E3_ANOAO</name>
<protein>
    <submittedName>
        <fullName evidence="2">Uncharacterized protein</fullName>
    </submittedName>
</protein>